<sequence>MSEVRPAQTMLAEALGGDRRGSQRFVARRRGEPCFWVMIGGERIALNDISPEGFSFQADDPQAFGEELEFVLLRDGVPDEIHGRARRMNYLDGAAQIGCRFVALEGDGTERLRDWLIAHVIMSATVRITEKDAAAIVSGRSLI</sequence>
<proteinExistence type="predicted"/>
<dbReference type="InterPro" id="IPR009875">
    <property type="entry name" value="PilZ_domain"/>
</dbReference>
<dbReference type="EMBL" id="CP014646">
    <property type="protein sequence ID" value="AMO38433.1"/>
    <property type="molecule type" value="Genomic_DNA"/>
</dbReference>
<evidence type="ECO:0000259" key="1">
    <source>
        <dbReference type="Pfam" id="PF07238"/>
    </source>
</evidence>
<feature type="domain" description="PilZ" evidence="1">
    <location>
        <begin position="46"/>
        <end position="116"/>
    </location>
</feature>
<dbReference type="AlphaFoldDB" id="A0A127K8Z8"/>
<name>A0A127K8Z8_9RHOO</name>
<organism evidence="2 3">
    <name type="scientific">Thauera humireducens</name>
    <dbReference type="NCBI Taxonomy" id="1134435"/>
    <lineage>
        <taxon>Bacteria</taxon>
        <taxon>Pseudomonadati</taxon>
        <taxon>Pseudomonadota</taxon>
        <taxon>Betaproteobacteria</taxon>
        <taxon>Rhodocyclales</taxon>
        <taxon>Zoogloeaceae</taxon>
        <taxon>Thauera</taxon>
    </lineage>
</organism>
<dbReference type="Pfam" id="PF07238">
    <property type="entry name" value="PilZ"/>
    <property type="match status" value="1"/>
</dbReference>
<gene>
    <name evidence="2" type="ORF">AC731_016710</name>
</gene>
<dbReference type="RefSeq" id="WP_004259879.1">
    <property type="nucleotide sequence ID" value="NZ_CP014646.1"/>
</dbReference>
<accession>A0A127K8Z8</accession>
<dbReference type="STRING" id="1134435.AC731_016710"/>
<dbReference type="Proteomes" id="UP000036902">
    <property type="component" value="Chromosome"/>
</dbReference>
<dbReference type="KEGG" id="thu:AC731_016710"/>
<evidence type="ECO:0000313" key="3">
    <source>
        <dbReference type="Proteomes" id="UP000036902"/>
    </source>
</evidence>
<reference evidence="3" key="1">
    <citation type="submission" date="2016-03" db="EMBL/GenBank/DDBJ databases">
        <authorList>
            <person name="Ma C."/>
            <person name="Zhou S."/>
            <person name="Yang G."/>
        </authorList>
    </citation>
    <scope>NUCLEOTIDE SEQUENCE [LARGE SCALE GENOMIC DNA]</scope>
    <source>
        <strain evidence="3">SgZ-1</strain>
    </source>
</reference>
<protein>
    <recommendedName>
        <fullName evidence="1">PilZ domain-containing protein</fullName>
    </recommendedName>
</protein>
<evidence type="ECO:0000313" key="2">
    <source>
        <dbReference type="EMBL" id="AMO38433.1"/>
    </source>
</evidence>
<dbReference type="SUPFAM" id="SSF141371">
    <property type="entry name" value="PilZ domain-like"/>
    <property type="match status" value="1"/>
</dbReference>
<keyword evidence="3" id="KW-1185">Reference proteome</keyword>
<dbReference type="GO" id="GO:0035438">
    <property type="term" value="F:cyclic-di-GMP binding"/>
    <property type="evidence" value="ECO:0007669"/>
    <property type="project" value="InterPro"/>
</dbReference>